<proteinExistence type="predicted"/>
<feature type="compositionally biased region" description="Polar residues" evidence="1">
    <location>
        <begin position="410"/>
        <end position="420"/>
    </location>
</feature>
<reference evidence="2" key="1">
    <citation type="submission" date="2020-12" db="EMBL/GenBank/DDBJ databases">
        <title>Metabolic potential, ecology and presence of endohyphal bacteria is reflected in genomic diversity of Mucoromycotina.</title>
        <authorList>
            <person name="Muszewska A."/>
            <person name="Okrasinska A."/>
            <person name="Steczkiewicz K."/>
            <person name="Drgas O."/>
            <person name="Orlowska M."/>
            <person name="Perlinska-Lenart U."/>
            <person name="Aleksandrzak-Piekarczyk T."/>
            <person name="Szatraj K."/>
            <person name="Zielenkiewicz U."/>
            <person name="Pilsyk S."/>
            <person name="Malc E."/>
            <person name="Mieczkowski P."/>
            <person name="Kruszewska J.S."/>
            <person name="Biernat P."/>
            <person name="Pawlowska J."/>
        </authorList>
    </citation>
    <scope>NUCLEOTIDE SEQUENCE</scope>
    <source>
        <strain evidence="2">CBS 226.32</strain>
    </source>
</reference>
<gene>
    <name evidence="2" type="ORF">INT46_007084</name>
</gene>
<feature type="compositionally biased region" description="Low complexity" evidence="1">
    <location>
        <begin position="421"/>
        <end position="437"/>
    </location>
</feature>
<evidence type="ECO:0000313" key="3">
    <source>
        <dbReference type="Proteomes" id="UP000650833"/>
    </source>
</evidence>
<evidence type="ECO:0000256" key="1">
    <source>
        <dbReference type="SAM" id="MobiDB-lite"/>
    </source>
</evidence>
<organism evidence="2 3">
    <name type="scientific">Mucor plumbeus</name>
    <dbReference type="NCBI Taxonomy" id="97098"/>
    <lineage>
        <taxon>Eukaryota</taxon>
        <taxon>Fungi</taxon>
        <taxon>Fungi incertae sedis</taxon>
        <taxon>Mucoromycota</taxon>
        <taxon>Mucoromycotina</taxon>
        <taxon>Mucoromycetes</taxon>
        <taxon>Mucorales</taxon>
        <taxon>Mucorineae</taxon>
        <taxon>Mucoraceae</taxon>
        <taxon>Mucor</taxon>
    </lineage>
</organism>
<dbReference type="OrthoDB" id="2562743at2759"/>
<dbReference type="Proteomes" id="UP000650833">
    <property type="component" value="Unassembled WGS sequence"/>
</dbReference>
<comment type="caution">
    <text evidence="2">The sequence shown here is derived from an EMBL/GenBank/DDBJ whole genome shotgun (WGS) entry which is preliminary data.</text>
</comment>
<dbReference type="AlphaFoldDB" id="A0A8H7VIQ9"/>
<name>A0A8H7VIQ9_9FUNG</name>
<dbReference type="PANTHER" id="PTHR21974">
    <property type="entry name" value="RE15880P"/>
    <property type="match status" value="1"/>
</dbReference>
<feature type="compositionally biased region" description="Low complexity" evidence="1">
    <location>
        <begin position="450"/>
        <end position="461"/>
    </location>
</feature>
<feature type="compositionally biased region" description="Polar residues" evidence="1">
    <location>
        <begin position="386"/>
        <end position="399"/>
    </location>
</feature>
<feature type="region of interest" description="Disordered" evidence="1">
    <location>
        <begin position="349"/>
        <end position="466"/>
    </location>
</feature>
<sequence length="516" mass="58643">MSSNLVQCIQDQASYYRKLRGELDSESNITNALNDAKAIRQDFEKAIQLKRAEINSLEENSKKEYRDVRNMRHLSFRSAAATLSGKKKERTAKEEAKYQLAFENEQRSKRELDELQISYNGALAREEELVRQKSHFIDTTHQFDSLLEQIFTLEDPNFPLEPQLKTELANYKEQKRLAKRDKNRFSEAEQSLSTALVDIKKVIRLLDTVINYVPFEIFGGPIIDEEQVAYLEAAKRRIWEIQRLMNIARTVLPEIPYPQTLDVVTNNTLLHMQLNLNYIDIAWKAKTSQCFGMLATAYRNTQNSLTWIKQYKEYASNALIRLNTAVNTIQESLKNERRRIMDIVLAGHTTGGETASSSTDNPPLFSTHGVNEPPPPVYEAPPVDEQYNNQNQETAQQDQHLPVIPPDLSPPSSFSNLPEMNSNDNSNNNNNNNNNNNTIVNSPLIPPPTNSYNNNNNNTNTPPQPITPILENANVPLTNNISVTTTTPTPPLSTSTNRNSQQTYISHNIAIWESTG</sequence>
<evidence type="ECO:0000313" key="2">
    <source>
        <dbReference type="EMBL" id="KAG2216024.1"/>
    </source>
</evidence>
<dbReference type="PANTHER" id="PTHR21974:SF2">
    <property type="entry name" value="RE15880P"/>
    <property type="match status" value="1"/>
</dbReference>
<dbReference type="EMBL" id="JAEPRC010000001">
    <property type="protein sequence ID" value="KAG2216024.1"/>
    <property type="molecule type" value="Genomic_DNA"/>
</dbReference>
<keyword evidence="3" id="KW-1185">Reference proteome</keyword>
<protein>
    <submittedName>
        <fullName evidence="2">Uncharacterized protein</fullName>
    </submittedName>
</protein>
<accession>A0A8H7VIQ9</accession>
<feature type="compositionally biased region" description="Polar residues" evidence="1">
    <location>
        <begin position="351"/>
        <end position="361"/>
    </location>
</feature>